<dbReference type="PANTHER" id="PTHR44329">
    <property type="entry name" value="SERINE/THREONINE-PROTEIN KINASE TNNI3K-RELATED"/>
    <property type="match status" value="1"/>
</dbReference>
<sequence>MNPTRTRSPPRSRIPEGLDEMRVAVQAVINDREQSKKILQTQGDEAQRCLDALQMLAESPDVEIKLRTSILRMMLYLSKRSGLCPSCLNINDVKRVGEHPIDGGGFGDVWMGEIENHLVCLKVVKLYLISDVQKLLKAYMREAIVWKQLRHPNLLPFIGLYYLDEARQQLCLVSPWMNRGNLARYLKNTERELVDHQALVYDVASGLAHLHSMDIVHGDLKGANVLMTADERACITDFGLSRVANIQSFCLTSSLMGQARGTIRWLSPELLKSDPPSSVTTNSDMYAYASVFTGGDKPFPELSDGAVIVAVIVDKKHPSRPGEAHELTDEMWGVMVTCWNHDAECRPKATDVCSRVGGFCSQRTREPVQAYPAPEWDGPSIARVWKHAEYSSVDAPAMVRFLQKGLSPASFPSQ</sequence>
<dbReference type="PROSITE" id="PS50011">
    <property type="entry name" value="PROTEIN_KINASE_DOM"/>
    <property type="match status" value="1"/>
</dbReference>
<comment type="caution">
    <text evidence="2">The sequence shown here is derived from an EMBL/GenBank/DDBJ whole genome shotgun (WGS) entry which is preliminary data.</text>
</comment>
<dbReference type="SUPFAM" id="SSF56112">
    <property type="entry name" value="Protein kinase-like (PK-like)"/>
    <property type="match status" value="1"/>
</dbReference>
<keyword evidence="3" id="KW-1185">Reference proteome</keyword>
<protein>
    <recommendedName>
        <fullName evidence="1">Protein kinase domain-containing protein</fullName>
    </recommendedName>
</protein>
<dbReference type="InterPro" id="IPR011009">
    <property type="entry name" value="Kinase-like_dom_sf"/>
</dbReference>
<dbReference type="InterPro" id="IPR001245">
    <property type="entry name" value="Ser-Thr/Tyr_kinase_cat_dom"/>
</dbReference>
<proteinExistence type="predicted"/>
<evidence type="ECO:0000313" key="3">
    <source>
        <dbReference type="Proteomes" id="UP001437256"/>
    </source>
</evidence>
<feature type="domain" description="Protein kinase" evidence="1">
    <location>
        <begin position="95"/>
        <end position="359"/>
    </location>
</feature>
<dbReference type="PANTHER" id="PTHR44329:SF214">
    <property type="entry name" value="PROTEIN KINASE DOMAIN-CONTAINING PROTEIN"/>
    <property type="match status" value="1"/>
</dbReference>
<dbReference type="Pfam" id="PF07714">
    <property type="entry name" value="PK_Tyr_Ser-Thr"/>
    <property type="match status" value="1"/>
</dbReference>
<evidence type="ECO:0000259" key="1">
    <source>
        <dbReference type="PROSITE" id="PS50011"/>
    </source>
</evidence>
<dbReference type="InterPro" id="IPR008271">
    <property type="entry name" value="Ser/Thr_kinase_AS"/>
</dbReference>
<organism evidence="2 3">
    <name type="scientific">Marasmius tenuissimus</name>
    <dbReference type="NCBI Taxonomy" id="585030"/>
    <lineage>
        <taxon>Eukaryota</taxon>
        <taxon>Fungi</taxon>
        <taxon>Dikarya</taxon>
        <taxon>Basidiomycota</taxon>
        <taxon>Agaricomycotina</taxon>
        <taxon>Agaricomycetes</taxon>
        <taxon>Agaricomycetidae</taxon>
        <taxon>Agaricales</taxon>
        <taxon>Marasmiineae</taxon>
        <taxon>Marasmiaceae</taxon>
        <taxon>Marasmius</taxon>
    </lineage>
</organism>
<dbReference type="InterPro" id="IPR000719">
    <property type="entry name" value="Prot_kinase_dom"/>
</dbReference>
<dbReference type="Proteomes" id="UP001437256">
    <property type="component" value="Unassembled WGS sequence"/>
</dbReference>
<gene>
    <name evidence="2" type="ORF">AAF712_005217</name>
</gene>
<reference evidence="2 3" key="1">
    <citation type="submission" date="2024-05" db="EMBL/GenBank/DDBJ databases">
        <title>A draft genome resource for the thread blight pathogen Marasmius tenuissimus strain MS-2.</title>
        <authorList>
            <person name="Yulfo-Soto G.E."/>
            <person name="Baruah I.K."/>
            <person name="Amoako-Attah I."/>
            <person name="Bukari Y."/>
            <person name="Meinhardt L.W."/>
            <person name="Bailey B.A."/>
            <person name="Cohen S.P."/>
        </authorList>
    </citation>
    <scope>NUCLEOTIDE SEQUENCE [LARGE SCALE GENOMIC DNA]</scope>
    <source>
        <strain evidence="2 3">MS-2</strain>
    </source>
</reference>
<accession>A0ABR3A351</accession>
<dbReference type="InterPro" id="IPR051681">
    <property type="entry name" value="Ser/Thr_Kinases-Pseudokinases"/>
</dbReference>
<dbReference type="PRINTS" id="PR00109">
    <property type="entry name" value="TYRKINASE"/>
</dbReference>
<dbReference type="Gene3D" id="1.10.510.10">
    <property type="entry name" value="Transferase(Phosphotransferase) domain 1"/>
    <property type="match status" value="1"/>
</dbReference>
<dbReference type="EMBL" id="JBBXMP010000023">
    <property type="protein sequence ID" value="KAL0067777.1"/>
    <property type="molecule type" value="Genomic_DNA"/>
</dbReference>
<evidence type="ECO:0000313" key="2">
    <source>
        <dbReference type="EMBL" id="KAL0067777.1"/>
    </source>
</evidence>
<dbReference type="PROSITE" id="PS00108">
    <property type="entry name" value="PROTEIN_KINASE_ST"/>
    <property type="match status" value="1"/>
</dbReference>
<name>A0ABR3A351_9AGAR</name>
<dbReference type="SMART" id="SM00220">
    <property type="entry name" value="S_TKc"/>
    <property type="match status" value="1"/>
</dbReference>